<dbReference type="PANTHER" id="PTHR43639:SF1">
    <property type="entry name" value="SHORT-CHAIN DEHYDROGENASE_REDUCTASE FAMILY PROTEIN"/>
    <property type="match status" value="1"/>
</dbReference>
<evidence type="ECO:0000256" key="2">
    <source>
        <dbReference type="ARBA" id="ARBA00023002"/>
    </source>
</evidence>
<dbReference type="Pfam" id="PF13561">
    <property type="entry name" value="adh_short_C2"/>
    <property type="match status" value="1"/>
</dbReference>
<dbReference type="Gene3D" id="3.40.50.720">
    <property type="entry name" value="NAD(P)-binding Rossmann-like Domain"/>
    <property type="match status" value="1"/>
</dbReference>
<dbReference type="InterPro" id="IPR036291">
    <property type="entry name" value="NAD(P)-bd_dom_sf"/>
</dbReference>
<sequence length="252" mass="26445">MVKVLDGQVAIITGASRGIGRAVALRLAEMGCNVVVNYVRNDEMANALLKELQAFGVEAIKVKADVRYSENLKTVFNETKTYFGRLDIFVSNAAKGVFGPVQRIGANGFDLAMATGPKALLVGAQEAAKLFGEKGGKIVALSSIGSLRCLPAYAAVGTAKAGLEAMVKYLAVELGPKNVHVNAVSGGPIDTDALDDFGDPDSLKVSWAEKTPLRRVGTVDDIAGIVAFLCTKDAQWIQGQTIVADGGLTLTM</sequence>
<dbReference type="eggNOG" id="COG1028">
    <property type="taxonomic scope" value="Bacteria"/>
</dbReference>
<organism evidence="3 4">
    <name type="scientific">Chloroherpeton thalassium (strain ATCC 35110 / GB-78)</name>
    <dbReference type="NCBI Taxonomy" id="517418"/>
    <lineage>
        <taxon>Bacteria</taxon>
        <taxon>Pseudomonadati</taxon>
        <taxon>Chlorobiota</taxon>
        <taxon>Chlorobiia</taxon>
        <taxon>Chlorobiales</taxon>
        <taxon>Chloroherpetonaceae</taxon>
        <taxon>Chloroherpeton</taxon>
    </lineage>
</organism>
<dbReference type="AlphaFoldDB" id="B3QVF0"/>
<dbReference type="RefSeq" id="WP_012500633.1">
    <property type="nucleotide sequence ID" value="NC_011026.1"/>
</dbReference>
<evidence type="ECO:0000313" key="3">
    <source>
        <dbReference type="EMBL" id="ACF14550.1"/>
    </source>
</evidence>
<dbReference type="GO" id="GO:0016491">
    <property type="term" value="F:oxidoreductase activity"/>
    <property type="evidence" value="ECO:0007669"/>
    <property type="project" value="UniProtKB-KW"/>
</dbReference>
<keyword evidence="4" id="KW-1185">Reference proteome</keyword>
<name>B3QVF0_CHLT3</name>
<protein>
    <submittedName>
        <fullName evidence="3">Short-chain dehydrogenase/reductase SDR</fullName>
    </submittedName>
</protein>
<dbReference type="Proteomes" id="UP000001208">
    <property type="component" value="Chromosome"/>
</dbReference>
<dbReference type="STRING" id="517418.Ctha_2098"/>
<dbReference type="InterPro" id="IPR002347">
    <property type="entry name" value="SDR_fam"/>
</dbReference>
<dbReference type="PRINTS" id="PR00081">
    <property type="entry name" value="GDHRDH"/>
</dbReference>
<dbReference type="CDD" id="cd05359">
    <property type="entry name" value="ChcA_like_SDR_c"/>
    <property type="match status" value="1"/>
</dbReference>
<reference evidence="3 4" key="1">
    <citation type="submission" date="2008-06" db="EMBL/GenBank/DDBJ databases">
        <title>Complete sequence of Chloroherpeton thalassium ATCC 35110.</title>
        <authorList>
            <consortium name="US DOE Joint Genome Institute"/>
            <person name="Lucas S."/>
            <person name="Copeland A."/>
            <person name="Lapidus A."/>
            <person name="Glavina del Rio T."/>
            <person name="Dalin E."/>
            <person name="Tice H."/>
            <person name="Bruce D."/>
            <person name="Goodwin L."/>
            <person name="Pitluck S."/>
            <person name="Schmutz J."/>
            <person name="Larimer F."/>
            <person name="Land M."/>
            <person name="Hauser L."/>
            <person name="Kyrpides N."/>
            <person name="Mikhailova N."/>
            <person name="Liu Z."/>
            <person name="Li T."/>
            <person name="Zhao F."/>
            <person name="Overmann J."/>
            <person name="Bryant D.A."/>
            <person name="Richardson P."/>
        </authorList>
    </citation>
    <scope>NUCLEOTIDE SEQUENCE [LARGE SCALE GENOMIC DNA]</scope>
    <source>
        <strain evidence="4">ATCC 35110 / GB-78</strain>
    </source>
</reference>
<accession>B3QVF0</accession>
<dbReference type="KEGG" id="cts:Ctha_2098"/>
<comment type="similarity">
    <text evidence="1">Belongs to the short-chain dehydrogenases/reductases (SDR) family.</text>
</comment>
<dbReference type="HOGENOM" id="CLU_010194_1_3_10"/>
<gene>
    <name evidence="3" type="ordered locus">Ctha_2098</name>
</gene>
<proteinExistence type="inferred from homology"/>
<keyword evidence="2" id="KW-0560">Oxidoreductase</keyword>
<dbReference type="PANTHER" id="PTHR43639">
    <property type="entry name" value="OXIDOREDUCTASE, SHORT-CHAIN DEHYDROGENASE/REDUCTASE FAMILY (AFU_ORTHOLOGUE AFUA_5G02870)"/>
    <property type="match status" value="1"/>
</dbReference>
<dbReference type="EMBL" id="CP001100">
    <property type="protein sequence ID" value="ACF14550.1"/>
    <property type="molecule type" value="Genomic_DNA"/>
</dbReference>
<dbReference type="OrthoDB" id="9788235at2"/>
<dbReference type="SUPFAM" id="SSF51735">
    <property type="entry name" value="NAD(P)-binding Rossmann-fold domains"/>
    <property type="match status" value="1"/>
</dbReference>
<dbReference type="FunFam" id="3.40.50.720:FF:000084">
    <property type="entry name" value="Short-chain dehydrogenase reductase"/>
    <property type="match status" value="1"/>
</dbReference>
<evidence type="ECO:0000313" key="4">
    <source>
        <dbReference type="Proteomes" id="UP000001208"/>
    </source>
</evidence>
<evidence type="ECO:0000256" key="1">
    <source>
        <dbReference type="ARBA" id="ARBA00006484"/>
    </source>
</evidence>